<organism evidence="9 10">
    <name type="scientific">Limosilactobacillus equigenerosi DSM 18793 = JCM 14505</name>
    <dbReference type="NCBI Taxonomy" id="1423742"/>
    <lineage>
        <taxon>Bacteria</taxon>
        <taxon>Bacillati</taxon>
        <taxon>Bacillota</taxon>
        <taxon>Bacilli</taxon>
        <taxon>Lactobacillales</taxon>
        <taxon>Lactobacillaceae</taxon>
        <taxon>Limosilactobacillus</taxon>
    </lineage>
</organism>
<feature type="domain" description="Major facilitator superfamily (MFS) profile" evidence="8">
    <location>
        <begin position="18"/>
        <end position="472"/>
    </location>
</feature>
<feature type="transmembrane region" description="Helical" evidence="7">
    <location>
        <begin position="361"/>
        <end position="380"/>
    </location>
</feature>
<proteinExistence type="predicted"/>
<dbReference type="Gene3D" id="1.20.1250.20">
    <property type="entry name" value="MFS general substrate transporter like domains"/>
    <property type="match status" value="1"/>
</dbReference>
<dbReference type="OrthoDB" id="9816041at2"/>
<dbReference type="PROSITE" id="PS50850">
    <property type="entry name" value="MFS"/>
    <property type="match status" value="1"/>
</dbReference>
<keyword evidence="4 7" id="KW-0812">Transmembrane</keyword>
<keyword evidence="6 7" id="KW-0472">Membrane</keyword>
<feature type="transmembrane region" description="Helical" evidence="7">
    <location>
        <begin position="448"/>
        <end position="467"/>
    </location>
</feature>
<dbReference type="Pfam" id="PF07690">
    <property type="entry name" value="MFS_1"/>
    <property type="match status" value="1"/>
</dbReference>
<dbReference type="InterPro" id="IPR020846">
    <property type="entry name" value="MFS_dom"/>
</dbReference>
<dbReference type="Proteomes" id="UP000051084">
    <property type="component" value="Unassembled WGS sequence"/>
</dbReference>
<evidence type="ECO:0000313" key="10">
    <source>
        <dbReference type="Proteomes" id="UP000051084"/>
    </source>
</evidence>
<protein>
    <submittedName>
        <fullName evidence="9">Major facilitator superfamily permease</fullName>
    </submittedName>
</protein>
<evidence type="ECO:0000313" key="9">
    <source>
        <dbReference type="EMBL" id="KRL93036.1"/>
    </source>
</evidence>
<feature type="transmembrane region" description="Helical" evidence="7">
    <location>
        <begin position="113"/>
        <end position="134"/>
    </location>
</feature>
<evidence type="ECO:0000256" key="7">
    <source>
        <dbReference type="SAM" id="Phobius"/>
    </source>
</evidence>
<keyword evidence="10" id="KW-1185">Reference proteome</keyword>
<dbReference type="PATRIC" id="fig|1423742.4.peg.146"/>
<dbReference type="CDD" id="cd17503">
    <property type="entry name" value="MFS_LmrB_MDR_like"/>
    <property type="match status" value="1"/>
</dbReference>
<comment type="subcellular location">
    <subcellularLocation>
        <location evidence="1">Cell membrane</location>
        <topology evidence="1">Multi-pass membrane protein</topology>
    </subcellularLocation>
</comment>
<feature type="transmembrane region" description="Helical" evidence="7">
    <location>
        <begin position="16"/>
        <end position="36"/>
    </location>
</feature>
<feature type="transmembrane region" description="Helical" evidence="7">
    <location>
        <begin position="141"/>
        <end position="164"/>
    </location>
</feature>
<accession>A0A0R1UI39</accession>
<evidence type="ECO:0000256" key="6">
    <source>
        <dbReference type="ARBA" id="ARBA00023136"/>
    </source>
</evidence>
<dbReference type="RefSeq" id="WP_054652995.1">
    <property type="nucleotide sequence ID" value="NZ_AZGC01000049.1"/>
</dbReference>
<reference evidence="9 10" key="1">
    <citation type="journal article" date="2015" name="Genome Announc.">
        <title>Expanding the biotechnology potential of lactobacilli through comparative genomics of 213 strains and associated genera.</title>
        <authorList>
            <person name="Sun Z."/>
            <person name="Harris H.M."/>
            <person name="McCann A."/>
            <person name="Guo C."/>
            <person name="Argimon S."/>
            <person name="Zhang W."/>
            <person name="Yang X."/>
            <person name="Jeffery I.B."/>
            <person name="Cooney J.C."/>
            <person name="Kagawa T.F."/>
            <person name="Liu W."/>
            <person name="Song Y."/>
            <person name="Salvetti E."/>
            <person name="Wrobel A."/>
            <person name="Rasinkangas P."/>
            <person name="Parkhill J."/>
            <person name="Rea M.C."/>
            <person name="O'Sullivan O."/>
            <person name="Ritari J."/>
            <person name="Douillard F.P."/>
            <person name="Paul Ross R."/>
            <person name="Yang R."/>
            <person name="Briner A.E."/>
            <person name="Felis G.E."/>
            <person name="de Vos W.M."/>
            <person name="Barrangou R."/>
            <person name="Klaenhammer T.R."/>
            <person name="Caufield P.W."/>
            <person name="Cui Y."/>
            <person name="Zhang H."/>
            <person name="O'Toole P.W."/>
        </authorList>
    </citation>
    <scope>NUCLEOTIDE SEQUENCE [LARGE SCALE GENOMIC DNA]</scope>
    <source>
        <strain evidence="9 10">DSM 18793</strain>
    </source>
</reference>
<dbReference type="InterPro" id="IPR004638">
    <property type="entry name" value="EmrB-like"/>
</dbReference>
<feature type="transmembrane region" description="Helical" evidence="7">
    <location>
        <begin position="176"/>
        <end position="196"/>
    </location>
</feature>
<evidence type="ECO:0000256" key="3">
    <source>
        <dbReference type="ARBA" id="ARBA00022475"/>
    </source>
</evidence>
<feature type="transmembrane region" description="Helical" evidence="7">
    <location>
        <begin position="56"/>
        <end position="76"/>
    </location>
</feature>
<keyword evidence="5 7" id="KW-1133">Transmembrane helix</keyword>
<feature type="transmembrane region" description="Helical" evidence="7">
    <location>
        <begin position="336"/>
        <end position="355"/>
    </location>
</feature>
<keyword evidence="2" id="KW-0813">Transport</keyword>
<dbReference type="PANTHER" id="PTHR42718:SF24">
    <property type="entry name" value="MAJOR FACILITATOR SUPERFAMILY (MFS) PROFILE DOMAIN-CONTAINING PROTEIN"/>
    <property type="match status" value="1"/>
</dbReference>
<feature type="transmembrane region" description="Helical" evidence="7">
    <location>
        <begin position="203"/>
        <end position="224"/>
    </location>
</feature>
<feature type="transmembrane region" description="Helical" evidence="7">
    <location>
        <begin position="83"/>
        <end position="107"/>
    </location>
</feature>
<name>A0A0R1UI39_9LACO</name>
<dbReference type="PRINTS" id="PR01036">
    <property type="entry name" value="TCRTETB"/>
</dbReference>
<dbReference type="GO" id="GO:0005886">
    <property type="term" value="C:plasma membrane"/>
    <property type="evidence" value="ECO:0007669"/>
    <property type="project" value="UniProtKB-SubCell"/>
</dbReference>
<dbReference type="PANTHER" id="PTHR42718">
    <property type="entry name" value="MAJOR FACILITATOR SUPERFAMILY MULTIDRUG TRANSPORTER MFSC"/>
    <property type="match status" value="1"/>
</dbReference>
<gene>
    <name evidence="9" type="ORF">FC21_GL000137</name>
</gene>
<evidence type="ECO:0000256" key="5">
    <source>
        <dbReference type="ARBA" id="ARBA00022989"/>
    </source>
</evidence>
<feature type="transmembrane region" description="Helical" evidence="7">
    <location>
        <begin position="230"/>
        <end position="251"/>
    </location>
</feature>
<evidence type="ECO:0000256" key="1">
    <source>
        <dbReference type="ARBA" id="ARBA00004651"/>
    </source>
</evidence>
<sequence length="478" mass="52294">MRQLTVDVNGHPYNRLLMVIILIAGSFCTVLNQTILATAYPTLMRYFSVNTSTVQWLTTGFLMVNGMMIPVSAYLSNRLNTKYLYLGAMTTFEIGTIICWLAPSFAILLIGRIVQALAVGITVPLIQTIMLTIFPAEQRGTAMGFTGIVVGLAPAIGPTLSGFIIDTLTWRDLFRLIVPIVLLVIILGCFFIHPVLKNTNAKLDLWSLILSTFGFGLLLYGFSMVGTNGWASPVVIMSLICGVIIVGIMFFRQLRISHPFLEIRVFKHSQFIIGTTLSSIVRMAMVGVEMIIPIYLQTIHHLSAFESGLVLLPGACMFGILSPVTGRIFDKYGAKYLTITGMTLLTIGTLFLVTINQNFPIIWISVIYMVRMVGISMVMMPASTAGMNSLPVSLFADGSAVNNTIRQVAAAIGTALMTSVLDDVTRQSSQHLTSLAEKVDAVLNGYHASFLLAAGFASLGIIISWFFKTKQQLDQTEQ</sequence>
<evidence type="ECO:0000256" key="4">
    <source>
        <dbReference type="ARBA" id="ARBA00022692"/>
    </source>
</evidence>
<comment type="caution">
    <text evidence="9">The sequence shown here is derived from an EMBL/GenBank/DDBJ whole genome shotgun (WGS) entry which is preliminary data.</text>
</comment>
<dbReference type="GO" id="GO:0022857">
    <property type="term" value="F:transmembrane transporter activity"/>
    <property type="evidence" value="ECO:0007669"/>
    <property type="project" value="InterPro"/>
</dbReference>
<evidence type="ECO:0000256" key="2">
    <source>
        <dbReference type="ARBA" id="ARBA00022448"/>
    </source>
</evidence>
<dbReference type="SUPFAM" id="SSF103473">
    <property type="entry name" value="MFS general substrate transporter"/>
    <property type="match status" value="1"/>
</dbReference>
<dbReference type="Gene3D" id="1.20.1720.10">
    <property type="entry name" value="Multidrug resistance protein D"/>
    <property type="match status" value="1"/>
</dbReference>
<dbReference type="InterPro" id="IPR011701">
    <property type="entry name" value="MFS"/>
</dbReference>
<dbReference type="InterPro" id="IPR036259">
    <property type="entry name" value="MFS_trans_sf"/>
</dbReference>
<dbReference type="STRING" id="417373.GCA_001570685_00705"/>
<keyword evidence="3" id="KW-1003">Cell membrane</keyword>
<dbReference type="EMBL" id="AZGC01000049">
    <property type="protein sequence ID" value="KRL93036.1"/>
    <property type="molecule type" value="Genomic_DNA"/>
</dbReference>
<evidence type="ECO:0000259" key="8">
    <source>
        <dbReference type="PROSITE" id="PS50850"/>
    </source>
</evidence>
<feature type="transmembrane region" description="Helical" evidence="7">
    <location>
        <begin position="302"/>
        <end position="324"/>
    </location>
</feature>
<dbReference type="AlphaFoldDB" id="A0A0R1UI39"/>
<dbReference type="NCBIfam" id="TIGR00711">
    <property type="entry name" value="efflux_EmrB"/>
    <property type="match status" value="1"/>
</dbReference>